<dbReference type="PANTHER" id="PTHR40079">
    <property type="entry name" value="MANNAN ENDO-1,4-BETA-MANNOSIDASE E-RELATED"/>
    <property type="match status" value="1"/>
</dbReference>
<comment type="similarity">
    <text evidence="1 4">Belongs to the glycosyl hydrolase 26 family.</text>
</comment>
<feature type="chain" id="PRO_5046016927" evidence="5">
    <location>
        <begin position="23"/>
        <end position="330"/>
    </location>
</feature>
<keyword evidence="8" id="KW-1185">Reference proteome</keyword>
<dbReference type="EMBL" id="CP109135">
    <property type="protein sequence ID" value="WSD20834.1"/>
    <property type="molecule type" value="Genomic_DNA"/>
</dbReference>
<sequence length="330" mass="36144">MRVSRAAALLVPLVVVTLAATACTPGPAAHDGAHAPAASASQERPYDVRPLILPPKKYFGVSRPKAPTSMKPVDDYAELVGKKPNLIAYYAAWGDGFDATGVRNAWSVGALTVVSWEAQDISLTDIADGVSDDYLKDYARAARRLNIPFAISFADEMNGNWETWGTTRTTPQEYVRAWRHIHDVFEDAGATNVIWAWSPNIIEPTGGSVALKPFYPGDAYVEWVGMVGYFTDWDPHTFEGLFGPTVTEVRRFTRKPLLVLETGAMPGGHRAGDVRALFEGVTAAPDIIGFTWFDHKARADWRLSANPEGLAEFKRLAANDLYGFDVRKAG</sequence>
<evidence type="ECO:0000313" key="8">
    <source>
        <dbReference type="Proteomes" id="UP001340816"/>
    </source>
</evidence>
<evidence type="ECO:0000256" key="2">
    <source>
        <dbReference type="ARBA" id="ARBA00022801"/>
    </source>
</evidence>
<feature type="domain" description="GH26" evidence="6">
    <location>
        <begin position="39"/>
        <end position="326"/>
    </location>
</feature>
<evidence type="ECO:0000259" key="6">
    <source>
        <dbReference type="PROSITE" id="PS51764"/>
    </source>
</evidence>
<dbReference type="Pfam" id="PF02156">
    <property type="entry name" value="Glyco_hydro_26"/>
    <property type="match status" value="1"/>
</dbReference>
<dbReference type="Gene3D" id="3.20.20.80">
    <property type="entry name" value="Glycosidases"/>
    <property type="match status" value="1"/>
</dbReference>
<dbReference type="PANTHER" id="PTHR40079:SF4">
    <property type="entry name" value="GH26 DOMAIN-CONTAINING PROTEIN-RELATED"/>
    <property type="match status" value="1"/>
</dbReference>
<dbReference type="InterPro" id="IPR000805">
    <property type="entry name" value="Glyco_hydro_26"/>
</dbReference>
<dbReference type="PROSITE" id="PS51764">
    <property type="entry name" value="GH26"/>
    <property type="match status" value="1"/>
</dbReference>
<protein>
    <submittedName>
        <fullName evidence="7">Glycosyl hydrolase</fullName>
    </submittedName>
</protein>
<evidence type="ECO:0000256" key="5">
    <source>
        <dbReference type="SAM" id="SignalP"/>
    </source>
</evidence>
<dbReference type="PROSITE" id="PS51257">
    <property type="entry name" value="PROKAR_LIPOPROTEIN"/>
    <property type="match status" value="1"/>
</dbReference>
<organism evidence="7 8">
    <name type="scientific">Streptomyces phaeochromogenes</name>
    <dbReference type="NCBI Taxonomy" id="1923"/>
    <lineage>
        <taxon>Bacteria</taxon>
        <taxon>Bacillati</taxon>
        <taxon>Actinomycetota</taxon>
        <taxon>Actinomycetes</taxon>
        <taxon>Kitasatosporales</taxon>
        <taxon>Streptomycetaceae</taxon>
        <taxon>Streptomyces</taxon>
        <taxon>Streptomyces phaeochromogenes group</taxon>
    </lineage>
</organism>
<keyword evidence="2 4" id="KW-0378">Hydrolase</keyword>
<dbReference type="GeneID" id="93925598"/>
<evidence type="ECO:0000313" key="7">
    <source>
        <dbReference type="EMBL" id="WSD20834.1"/>
    </source>
</evidence>
<evidence type="ECO:0000256" key="4">
    <source>
        <dbReference type="PROSITE-ProRule" id="PRU01100"/>
    </source>
</evidence>
<reference evidence="7 8" key="1">
    <citation type="submission" date="2022-10" db="EMBL/GenBank/DDBJ databases">
        <title>The complete genomes of actinobacterial strains from the NBC collection.</title>
        <authorList>
            <person name="Joergensen T.S."/>
            <person name="Alvarez Arevalo M."/>
            <person name="Sterndorff E.B."/>
            <person name="Faurdal D."/>
            <person name="Vuksanovic O."/>
            <person name="Mourched A.-S."/>
            <person name="Charusanti P."/>
            <person name="Shaw S."/>
            <person name="Blin K."/>
            <person name="Weber T."/>
        </authorList>
    </citation>
    <scope>NUCLEOTIDE SEQUENCE [LARGE SCALE GENOMIC DNA]</scope>
    <source>
        <strain evidence="7 8">NBC 01752</strain>
    </source>
</reference>
<dbReference type="RefSeq" id="WP_326732531.1">
    <property type="nucleotide sequence ID" value="NZ_CP108134.1"/>
</dbReference>
<name>A0ABZ1HQE7_STRPH</name>
<feature type="signal peptide" evidence="5">
    <location>
        <begin position="1"/>
        <end position="22"/>
    </location>
</feature>
<dbReference type="GO" id="GO:0016787">
    <property type="term" value="F:hydrolase activity"/>
    <property type="evidence" value="ECO:0007669"/>
    <property type="project" value="UniProtKB-KW"/>
</dbReference>
<proteinExistence type="inferred from homology"/>
<keyword evidence="5" id="KW-0732">Signal</keyword>
<feature type="active site" description="Proton donor" evidence="4">
    <location>
        <position position="156"/>
    </location>
</feature>
<accession>A0ABZ1HQE7</accession>
<evidence type="ECO:0000256" key="1">
    <source>
        <dbReference type="ARBA" id="ARBA00007754"/>
    </source>
</evidence>
<keyword evidence="3 4" id="KW-0326">Glycosidase</keyword>
<gene>
    <name evidence="7" type="ORF">OHB35_50535</name>
</gene>
<dbReference type="Proteomes" id="UP001340816">
    <property type="component" value="Chromosome"/>
</dbReference>
<evidence type="ECO:0000256" key="3">
    <source>
        <dbReference type="ARBA" id="ARBA00023295"/>
    </source>
</evidence>
<feature type="active site" description="Nucleophile" evidence="4">
    <location>
        <position position="261"/>
    </location>
</feature>
<dbReference type="SUPFAM" id="SSF51445">
    <property type="entry name" value="(Trans)glycosidases"/>
    <property type="match status" value="1"/>
</dbReference>
<dbReference type="InterPro" id="IPR022790">
    <property type="entry name" value="GH26_dom"/>
</dbReference>
<dbReference type="InterPro" id="IPR017853">
    <property type="entry name" value="GH"/>
</dbReference>